<proteinExistence type="predicted"/>
<dbReference type="EMBL" id="DXEM01000001">
    <property type="protein sequence ID" value="HIX66520.1"/>
    <property type="molecule type" value="Genomic_DNA"/>
</dbReference>
<comment type="caution">
    <text evidence="1">The sequence shown here is derived from an EMBL/GenBank/DDBJ whole genome shotgun (WGS) entry which is preliminary data.</text>
</comment>
<dbReference type="AlphaFoldDB" id="A0A9D2B7V6"/>
<evidence type="ECO:0000313" key="2">
    <source>
        <dbReference type="Proteomes" id="UP000886721"/>
    </source>
</evidence>
<organism evidence="1 2">
    <name type="scientific">Candidatus Anaerostipes excrementavium</name>
    <dbReference type="NCBI Taxonomy" id="2838463"/>
    <lineage>
        <taxon>Bacteria</taxon>
        <taxon>Bacillati</taxon>
        <taxon>Bacillota</taxon>
        <taxon>Clostridia</taxon>
        <taxon>Lachnospirales</taxon>
        <taxon>Lachnospiraceae</taxon>
        <taxon>Anaerostipes</taxon>
    </lineage>
</organism>
<sequence>MPGFILHLSAGVLAIDAFQNLNFHMSSREKNDFLMGCLLPDASKKKDASHFRNPKHHGNIVEYPDLELFEQKHHGLLGDMSCLGYEFHLYIDRVFFRDYLPRIVEFQDDAGKVVKKWTDVTWAVLRKNQKRLKVKQFFSEDYYYGDYTKMNSWLVDKLHIPLTLQTDVKNLGIEEVDYAKGEDILKELKGYLDVPKEAIADLKVFDVEDLLGFLKKKTQIWCESKIQDMAHRNEVLK</sequence>
<accession>A0A9D2B7V6</accession>
<reference evidence="1" key="1">
    <citation type="journal article" date="2021" name="PeerJ">
        <title>Extensive microbial diversity within the chicken gut microbiome revealed by metagenomics and culture.</title>
        <authorList>
            <person name="Gilroy R."/>
            <person name="Ravi A."/>
            <person name="Getino M."/>
            <person name="Pursley I."/>
            <person name="Horton D.L."/>
            <person name="Alikhan N.F."/>
            <person name="Baker D."/>
            <person name="Gharbi K."/>
            <person name="Hall N."/>
            <person name="Watson M."/>
            <person name="Adriaenssens E.M."/>
            <person name="Foster-Nyarko E."/>
            <person name="Jarju S."/>
            <person name="Secka A."/>
            <person name="Antonio M."/>
            <person name="Oren A."/>
            <person name="Chaudhuri R.R."/>
            <person name="La Ragione R."/>
            <person name="Hildebrand F."/>
            <person name="Pallen M.J."/>
        </authorList>
    </citation>
    <scope>NUCLEOTIDE SEQUENCE</scope>
    <source>
        <strain evidence="1">CHK191-13928</strain>
    </source>
</reference>
<evidence type="ECO:0008006" key="3">
    <source>
        <dbReference type="Google" id="ProtNLM"/>
    </source>
</evidence>
<protein>
    <recommendedName>
        <fullName evidence="3">Phospholipase C/D domain-containing protein</fullName>
    </recommendedName>
</protein>
<name>A0A9D2B7V6_9FIRM</name>
<dbReference type="Proteomes" id="UP000886721">
    <property type="component" value="Unassembled WGS sequence"/>
</dbReference>
<gene>
    <name evidence="1" type="ORF">H9735_00165</name>
</gene>
<evidence type="ECO:0000313" key="1">
    <source>
        <dbReference type="EMBL" id="HIX66520.1"/>
    </source>
</evidence>
<reference evidence="1" key="2">
    <citation type="submission" date="2021-04" db="EMBL/GenBank/DDBJ databases">
        <authorList>
            <person name="Gilroy R."/>
        </authorList>
    </citation>
    <scope>NUCLEOTIDE SEQUENCE</scope>
    <source>
        <strain evidence="1">CHK191-13928</strain>
    </source>
</reference>